<dbReference type="PROSITE" id="PS00107">
    <property type="entry name" value="PROTEIN_KINASE_ATP"/>
    <property type="match status" value="1"/>
</dbReference>
<evidence type="ECO:0000256" key="1">
    <source>
        <dbReference type="ARBA" id="ARBA00022543"/>
    </source>
</evidence>
<dbReference type="AlphaFoldDB" id="A0AAW1PY45"/>
<keyword evidence="1" id="KW-0157">Chromophore</keyword>
<dbReference type="SUPFAM" id="SSF55785">
    <property type="entry name" value="PYP-like sensor domain (PAS domain)"/>
    <property type="match status" value="1"/>
</dbReference>
<dbReference type="EMBL" id="JALJOR010000007">
    <property type="protein sequence ID" value="KAK9814720.1"/>
    <property type="molecule type" value="Genomic_DNA"/>
</dbReference>
<dbReference type="GO" id="GO:0009881">
    <property type="term" value="F:photoreceptor activity"/>
    <property type="evidence" value="ECO:0007669"/>
    <property type="project" value="UniProtKB-KW"/>
</dbReference>
<keyword evidence="4" id="KW-0547">Nucleotide-binding</keyword>
<dbReference type="Gene3D" id="3.30.450.40">
    <property type="match status" value="1"/>
</dbReference>
<keyword evidence="3" id="KW-0675">Receptor</keyword>
<dbReference type="CDD" id="cd00130">
    <property type="entry name" value="PAS"/>
    <property type="match status" value="1"/>
</dbReference>
<dbReference type="PROSITE" id="PS50011">
    <property type="entry name" value="PROTEIN_KINASE_DOM"/>
    <property type="match status" value="1"/>
</dbReference>
<name>A0AAW1PY45_9CHLO</name>
<dbReference type="PROSITE" id="PS00109">
    <property type="entry name" value="PROTEIN_KINASE_TYR"/>
    <property type="match status" value="1"/>
</dbReference>
<dbReference type="InterPro" id="IPR008266">
    <property type="entry name" value="Tyr_kinase_AS"/>
</dbReference>
<keyword evidence="2" id="KW-0716">Sensory transduction</keyword>
<dbReference type="InterPro" id="IPR003018">
    <property type="entry name" value="GAF"/>
</dbReference>
<dbReference type="InterPro" id="IPR051681">
    <property type="entry name" value="Ser/Thr_Kinases-Pseudokinases"/>
</dbReference>
<organism evidence="8 9">
    <name type="scientific">[Myrmecia] bisecta</name>
    <dbReference type="NCBI Taxonomy" id="41462"/>
    <lineage>
        <taxon>Eukaryota</taxon>
        <taxon>Viridiplantae</taxon>
        <taxon>Chlorophyta</taxon>
        <taxon>core chlorophytes</taxon>
        <taxon>Trebouxiophyceae</taxon>
        <taxon>Trebouxiales</taxon>
        <taxon>Trebouxiaceae</taxon>
        <taxon>Myrmecia</taxon>
    </lineage>
</organism>
<dbReference type="SMART" id="SM00065">
    <property type="entry name" value="GAF"/>
    <property type="match status" value="1"/>
</dbReference>
<dbReference type="GO" id="GO:0005524">
    <property type="term" value="F:ATP binding"/>
    <property type="evidence" value="ECO:0007669"/>
    <property type="project" value="UniProtKB-UniRule"/>
</dbReference>
<dbReference type="SUPFAM" id="SSF55781">
    <property type="entry name" value="GAF domain-like"/>
    <property type="match status" value="1"/>
</dbReference>
<keyword evidence="1" id="KW-0600">Photoreceptor protein</keyword>
<dbReference type="InterPro" id="IPR035965">
    <property type="entry name" value="PAS-like_dom_sf"/>
</dbReference>
<accession>A0AAW1PY45</accession>
<dbReference type="SMART" id="SM00091">
    <property type="entry name" value="PAS"/>
    <property type="match status" value="1"/>
</dbReference>
<dbReference type="Pfam" id="PF13426">
    <property type="entry name" value="PAS_9"/>
    <property type="match status" value="1"/>
</dbReference>
<keyword evidence="9" id="KW-1185">Reference proteome</keyword>
<evidence type="ECO:0000313" key="9">
    <source>
        <dbReference type="Proteomes" id="UP001489004"/>
    </source>
</evidence>
<evidence type="ECO:0000259" key="6">
    <source>
        <dbReference type="PROSITE" id="PS50011"/>
    </source>
</evidence>
<evidence type="ECO:0000256" key="3">
    <source>
        <dbReference type="ARBA" id="ARBA00023170"/>
    </source>
</evidence>
<dbReference type="PROSITE" id="PS50112">
    <property type="entry name" value="PAS"/>
    <property type="match status" value="1"/>
</dbReference>
<evidence type="ECO:0000256" key="5">
    <source>
        <dbReference type="SAM" id="MobiDB-lite"/>
    </source>
</evidence>
<dbReference type="Pfam" id="PF07714">
    <property type="entry name" value="PK_Tyr_Ser-Thr"/>
    <property type="match status" value="1"/>
</dbReference>
<dbReference type="InterPro" id="IPR000014">
    <property type="entry name" value="PAS"/>
</dbReference>
<dbReference type="Pfam" id="PF01590">
    <property type="entry name" value="GAF"/>
    <property type="match status" value="1"/>
</dbReference>
<dbReference type="InterPro" id="IPR017441">
    <property type="entry name" value="Protein_kinase_ATP_BS"/>
</dbReference>
<dbReference type="PANTHER" id="PTHR44329:SF214">
    <property type="entry name" value="PROTEIN KINASE DOMAIN-CONTAINING PROTEIN"/>
    <property type="match status" value="1"/>
</dbReference>
<keyword evidence="4" id="KW-0067">ATP-binding</keyword>
<reference evidence="8 9" key="1">
    <citation type="journal article" date="2024" name="Nat. Commun.">
        <title>Phylogenomics reveals the evolutionary origins of lichenization in chlorophyte algae.</title>
        <authorList>
            <person name="Puginier C."/>
            <person name="Libourel C."/>
            <person name="Otte J."/>
            <person name="Skaloud P."/>
            <person name="Haon M."/>
            <person name="Grisel S."/>
            <person name="Petersen M."/>
            <person name="Berrin J.G."/>
            <person name="Delaux P.M."/>
            <person name="Dal Grande F."/>
            <person name="Keller J."/>
        </authorList>
    </citation>
    <scope>NUCLEOTIDE SEQUENCE [LARGE SCALE GENOMIC DNA]</scope>
    <source>
        <strain evidence="8 9">SAG 2043</strain>
    </source>
</reference>
<evidence type="ECO:0000256" key="2">
    <source>
        <dbReference type="ARBA" id="ARBA00022606"/>
    </source>
</evidence>
<dbReference type="InterPro" id="IPR001245">
    <property type="entry name" value="Ser-Thr/Tyr_kinase_cat_dom"/>
</dbReference>
<dbReference type="Gene3D" id="1.10.510.10">
    <property type="entry name" value="Transferase(Phosphotransferase) domain 1"/>
    <property type="match status" value="1"/>
</dbReference>
<evidence type="ECO:0000313" key="8">
    <source>
        <dbReference type="EMBL" id="KAK9814720.1"/>
    </source>
</evidence>
<feature type="region of interest" description="Disordered" evidence="5">
    <location>
        <begin position="374"/>
        <end position="403"/>
    </location>
</feature>
<protein>
    <submittedName>
        <fullName evidence="8">Uncharacterized protein</fullName>
    </submittedName>
</protein>
<dbReference type="Proteomes" id="UP001489004">
    <property type="component" value="Unassembled WGS sequence"/>
</dbReference>
<dbReference type="InterPro" id="IPR011009">
    <property type="entry name" value="Kinase-like_dom_sf"/>
</dbReference>
<feature type="binding site" evidence="4">
    <location>
        <position position="434"/>
    </location>
    <ligand>
        <name>ATP</name>
        <dbReference type="ChEBI" id="CHEBI:30616"/>
    </ligand>
</feature>
<dbReference type="PANTHER" id="PTHR44329">
    <property type="entry name" value="SERINE/THREONINE-PROTEIN KINASE TNNI3K-RELATED"/>
    <property type="match status" value="1"/>
</dbReference>
<evidence type="ECO:0000256" key="4">
    <source>
        <dbReference type="PROSITE-ProRule" id="PRU10141"/>
    </source>
</evidence>
<gene>
    <name evidence="8" type="ORF">WJX72_010481</name>
</gene>
<sequence>MPFETGLAFISVQTLGVGYISPARGWGPRPAGSPTRQPAEREGAALAYGYRGAPMPPDEEARLEWLWSLDIPKRARTPALQPRFQDITRIICSIFQTPIGGVSLVDTESCILPAFVGIDSPTVPRTASFCQWTLLPPFPEVLIVPDALEDARFRDSPVVTAAPFIRFMAGVPLVAATGPRFGTLCVLDYKPRTLDAEKANLLCNFAEMVVREIERDAWFNSKAERQGSLQRLTDAKTALLRPFDAVEEAVLFVDTSTAKWRIMFANTAFSQLTGMSREETIEKNVWDVFELRRREKECWEDYRADIDAGQEFTVCVLSYAEGGTHTLTLTFRPSSLDALNGRYPHIGIPGLAEMLGRQDGYCFVTVVPMAAEPATGQPHSPRVSVEDSSATVASPGQGVSEEPFKDVRLGPMLGQGAYGRVYRGMWHGAVVAVKIIETRLKEDSNTQAKAVMEAQLTARLVHPNIVQTYKYAIQTAKTSHIWRHYGGDSELEDDTPQFLETWLVMEHCNKGSLQDAVDRGWFRKRRSILDGPPDMAAILATAQEVAAAMIYLHQRDILHGDLSGGNVLLSSSSLDKRGFTAKVADFGLSRLLTSPSVTTKTYGTITHTAPELITHGKLTKAADTYAFGVLLWEMWMGQRPWQGVQGLTIIHMLAIQKKTLQFSAGVPQLYEQLAHACMAHDYTLRPTFEEVSKRLMGMSDPLVLCLLEGQEHDPVPPIRYTPVEWGVDLSQLWAADGKTPAQT</sequence>
<evidence type="ECO:0000259" key="7">
    <source>
        <dbReference type="PROSITE" id="PS50112"/>
    </source>
</evidence>
<proteinExistence type="predicted"/>
<dbReference type="Gene3D" id="3.30.450.20">
    <property type="entry name" value="PAS domain"/>
    <property type="match status" value="1"/>
</dbReference>
<feature type="domain" description="Protein kinase" evidence="6">
    <location>
        <begin position="407"/>
        <end position="703"/>
    </location>
</feature>
<comment type="caution">
    <text evidence="8">The sequence shown here is derived from an EMBL/GenBank/DDBJ whole genome shotgun (WGS) entry which is preliminary data.</text>
</comment>
<dbReference type="GO" id="GO:0004674">
    <property type="term" value="F:protein serine/threonine kinase activity"/>
    <property type="evidence" value="ECO:0007669"/>
    <property type="project" value="TreeGrafter"/>
</dbReference>
<dbReference type="InterPro" id="IPR029016">
    <property type="entry name" value="GAF-like_dom_sf"/>
</dbReference>
<dbReference type="InterPro" id="IPR000719">
    <property type="entry name" value="Prot_kinase_dom"/>
</dbReference>
<dbReference type="Gene3D" id="3.30.200.20">
    <property type="entry name" value="Phosphorylase Kinase, domain 1"/>
    <property type="match status" value="1"/>
</dbReference>
<feature type="domain" description="PAS" evidence="7">
    <location>
        <begin position="235"/>
        <end position="291"/>
    </location>
</feature>
<dbReference type="SUPFAM" id="SSF56112">
    <property type="entry name" value="Protein kinase-like (PK-like)"/>
    <property type="match status" value="1"/>
</dbReference>